<feature type="compositionally biased region" description="Polar residues" evidence="5">
    <location>
        <begin position="294"/>
        <end position="309"/>
    </location>
</feature>
<comment type="subcellular location">
    <subcellularLocation>
        <location evidence="1">Cytoplasm</location>
        <location evidence="1">Cytoskeleton</location>
    </subcellularLocation>
</comment>
<accession>A0A1E3HQH7</accession>
<feature type="compositionally biased region" description="Basic and acidic residues" evidence="5">
    <location>
        <begin position="579"/>
        <end position="614"/>
    </location>
</feature>
<sequence>MANQPPPTPWIPNPRFANESLLLEAQPIFDTSLGDESVWGGGATVICNSTSDQDITSDFSLKAGGETSGADMTFDLGDYLPEEVVAGQAKMSRAQAIPPSPTQLDMRAPQQGAPTLIDKASTSGKQKRERESSDSLPVVGPPKRAKPHPKENDDLFSEELPELVHPRKAESSKPAAQLSANTASARLKTQLKRKASDTGKEKIVKAPLAMVTPIAETESSSSKQSGSALSRYLARSTVLAPKTSAHVDPKTSSRDISPPLPHPILAQRPIAAPTRLSTPPSVPAANPSPALASETTQPSPASKPTNSRPSVFISPPAFQSRPDGETSMTKAMEKSARGSRGPSSDQRPSPGVADEKTQMEDVECSVNDEVAKESLAEVEHEQITAKPIAESTRAPLTGPMRRKPTGLTKPITFSRPLGERPQRTKSQTVSTKPPEDSKKAGVPAKSLSRAPLRSTTAFVNARPAPSRAPSKPKKPTSPEGKRDLRKSPIPSSFAASSAFARPLKSGSGQKSTAEPVKVKAKDMENARGVFDRLASTTTHTSRAPPAHKAPKHPSLQPTVPLRGHTPGKSSALRAQQRAVFDKAVREKMEEQERVAAEERKRREEEEEEAYRRQRKETVIWAKPVPGLYREGKRA</sequence>
<evidence type="ECO:0000313" key="8">
    <source>
        <dbReference type="Proteomes" id="UP000094065"/>
    </source>
</evidence>
<feature type="compositionally biased region" description="Basic and acidic residues" evidence="5">
    <location>
        <begin position="516"/>
        <end position="525"/>
    </location>
</feature>
<feature type="domain" description="TPX2 C-terminal" evidence="6">
    <location>
        <begin position="570"/>
        <end position="631"/>
    </location>
</feature>
<evidence type="ECO:0000256" key="2">
    <source>
        <dbReference type="ARBA" id="ARBA00005885"/>
    </source>
</evidence>
<feature type="compositionally biased region" description="Basic and acidic residues" evidence="5">
    <location>
        <begin position="162"/>
        <end position="171"/>
    </location>
</feature>
<dbReference type="GeneID" id="30156147"/>
<feature type="compositionally biased region" description="Basic and acidic residues" evidence="5">
    <location>
        <begin position="369"/>
        <end position="383"/>
    </location>
</feature>
<name>A0A1E3HQH7_9TREE</name>
<feature type="compositionally biased region" description="Low complexity" evidence="5">
    <location>
        <begin position="219"/>
        <end position="230"/>
    </location>
</feature>
<feature type="compositionally biased region" description="Low complexity" evidence="5">
    <location>
        <begin position="491"/>
        <end position="500"/>
    </location>
</feature>
<dbReference type="GO" id="GO:0005856">
    <property type="term" value="C:cytoskeleton"/>
    <property type="evidence" value="ECO:0007669"/>
    <property type="project" value="UniProtKB-SubCell"/>
</dbReference>
<dbReference type="STRING" id="1295533.A0A1E3HQH7"/>
<comment type="similarity">
    <text evidence="2">Belongs to the TPX2 family.</text>
</comment>
<proteinExistence type="inferred from homology"/>
<evidence type="ECO:0000256" key="5">
    <source>
        <dbReference type="SAM" id="MobiDB-lite"/>
    </source>
</evidence>
<keyword evidence="4" id="KW-0206">Cytoskeleton</keyword>
<evidence type="ECO:0000313" key="7">
    <source>
        <dbReference type="EMBL" id="ODN77691.1"/>
    </source>
</evidence>
<comment type="caution">
    <text evidence="7">The sequence shown here is derived from an EMBL/GenBank/DDBJ whole genome shotgun (WGS) entry which is preliminary data.</text>
</comment>
<evidence type="ECO:0000259" key="6">
    <source>
        <dbReference type="Pfam" id="PF06886"/>
    </source>
</evidence>
<evidence type="ECO:0000256" key="1">
    <source>
        <dbReference type="ARBA" id="ARBA00004245"/>
    </source>
</evidence>
<organism evidence="7 8">
    <name type="scientific">Cryptococcus amylolentus CBS 6039</name>
    <dbReference type="NCBI Taxonomy" id="1295533"/>
    <lineage>
        <taxon>Eukaryota</taxon>
        <taxon>Fungi</taxon>
        <taxon>Dikarya</taxon>
        <taxon>Basidiomycota</taxon>
        <taxon>Agaricomycotina</taxon>
        <taxon>Tremellomycetes</taxon>
        <taxon>Tremellales</taxon>
        <taxon>Cryptococcaceae</taxon>
        <taxon>Cryptococcus</taxon>
    </lineage>
</organism>
<dbReference type="AlphaFoldDB" id="A0A1E3HQH7"/>
<dbReference type="EMBL" id="AWGJ01000007">
    <property type="protein sequence ID" value="ODN77691.1"/>
    <property type="molecule type" value="Genomic_DNA"/>
</dbReference>
<feature type="region of interest" description="Disordered" evidence="5">
    <location>
        <begin position="90"/>
        <end position="614"/>
    </location>
</feature>
<evidence type="ECO:0000256" key="4">
    <source>
        <dbReference type="ARBA" id="ARBA00023212"/>
    </source>
</evidence>
<reference evidence="7 8" key="1">
    <citation type="submission" date="2016-06" db="EMBL/GenBank/DDBJ databases">
        <title>Evolution of pathogenesis and genome organization in the Tremellales.</title>
        <authorList>
            <person name="Cuomo C."/>
            <person name="Litvintseva A."/>
            <person name="Heitman J."/>
            <person name="Chen Y."/>
            <person name="Sun S."/>
            <person name="Springer D."/>
            <person name="Dromer F."/>
            <person name="Young S."/>
            <person name="Zeng Q."/>
            <person name="Chapman S."/>
            <person name="Gujja S."/>
            <person name="Saif S."/>
            <person name="Birren B."/>
        </authorList>
    </citation>
    <scope>NUCLEOTIDE SEQUENCE [LARGE SCALE GENOMIC DNA]</scope>
    <source>
        <strain evidence="7 8">CBS 6039</strain>
    </source>
</reference>
<evidence type="ECO:0000256" key="3">
    <source>
        <dbReference type="ARBA" id="ARBA00022490"/>
    </source>
</evidence>
<dbReference type="InterPro" id="IPR027329">
    <property type="entry name" value="TPX2_C"/>
</dbReference>
<gene>
    <name evidence="7" type="ORF">L202_04838</name>
</gene>
<keyword evidence="8" id="KW-1185">Reference proteome</keyword>
<dbReference type="Proteomes" id="UP000094065">
    <property type="component" value="Unassembled WGS sequence"/>
</dbReference>
<dbReference type="OrthoDB" id="2575493at2759"/>
<dbReference type="Pfam" id="PF06886">
    <property type="entry name" value="TPX2"/>
    <property type="match status" value="1"/>
</dbReference>
<keyword evidence="3" id="KW-0963">Cytoplasm</keyword>
<feature type="compositionally biased region" description="Low complexity" evidence="5">
    <location>
        <begin position="277"/>
        <end position="293"/>
    </location>
</feature>
<dbReference type="RefSeq" id="XP_018992927.1">
    <property type="nucleotide sequence ID" value="XM_019138984.1"/>
</dbReference>
<feature type="compositionally biased region" description="Basic and acidic residues" evidence="5">
    <location>
        <begin position="194"/>
        <end position="204"/>
    </location>
</feature>
<protein>
    <recommendedName>
        <fullName evidence="6">TPX2 C-terminal domain-containing protein</fullName>
    </recommendedName>
</protein>